<feature type="compositionally biased region" description="Basic and acidic residues" evidence="3">
    <location>
        <begin position="864"/>
        <end position="888"/>
    </location>
</feature>
<feature type="domain" description="RFTS" evidence="4">
    <location>
        <begin position="22"/>
        <end position="102"/>
    </location>
</feature>
<dbReference type="InterPro" id="IPR013083">
    <property type="entry name" value="Znf_RING/FYVE/PHD"/>
</dbReference>
<feature type="compositionally biased region" description="Acidic residues" evidence="3">
    <location>
        <begin position="148"/>
        <end position="175"/>
    </location>
</feature>
<evidence type="ECO:0000259" key="4">
    <source>
        <dbReference type="Pfam" id="PF12047"/>
    </source>
</evidence>
<comment type="caution">
    <text evidence="7">The sequence shown here is derived from an EMBL/GenBank/DDBJ whole genome shotgun (WGS) entry which is preliminary data.</text>
</comment>
<feature type="region of interest" description="Disordered" evidence="3">
    <location>
        <begin position="1130"/>
        <end position="1180"/>
    </location>
</feature>
<feature type="domain" description="Histone-lysine N-methyltransferase NSD-like PHD zinc finger" evidence="5">
    <location>
        <begin position="215"/>
        <end position="274"/>
    </location>
</feature>
<feature type="region of interest" description="Disordered" evidence="3">
    <location>
        <begin position="864"/>
        <end position="949"/>
    </location>
</feature>
<evidence type="ECO:0000256" key="3">
    <source>
        <dbReference type="SAM" id="MobiDB-lite"/>
    </source>
</evidence>
<dbReference type="EMBL" id="JACGWM010000007">
    <property type="protein sequence ID" value="KAL0362884.1"/>
    <property type="molecule type" value="Genomic_DNA"/>
</dbReference>
<dbReference type="Pfam" id="PF12047">
    <property type="entry name" value="DNMT1-RFD"/>
    <property type="match status" value="1"/>
</dbReference>
<proteinExistence type="predicted"/>
<feature type="region of interest" description="Disordered" evidence="3">
    <location>
        <begin position="360"/>
        <end position="451"/>
    </location>
</feature>
<reference evidence="7" key="2">
    <citation type="journal article" date="2024" name="Plant">
        <title>Genomic evolution and insights into agronomic trait innovations of Sesamum species.</title>
        <authorList>
            <person name="Miao H."/>
            <person name="Wang L."/>
            <person name="Qu L."/>
            <person name="Liu H."/>
            <person name="Sun Y."/>
            <person name="Le M."/>
            <person name="Wang Q."/>
            <person name="Wei S."/>
            <person name="Zheng Y."/>
            <person name="Lin W."/>
            <person name="Duan Y."/>
            <person name="Cao H."/>
            <person name="Xiong S."/>
            <person name="Wang X."/>
            <person name="Wei L."/>
            <person name="Li C."/>
            <person name="Ma Q."/>
            <person name="Ju M."/>
            <person name="Zhao R."/>
            <person name="Li G."/>
            <person name="Mu C."/>
            <person name="Tian Q."/>
            <person name="Mei H."/>
            <person name="Zhang T."/>
            <person name="Gao T."/>
            <person name="Zhang H."/>
        </authorList>
    </citation>
    <scope>NUCLEOTIDE SEQUENCE</scope>
    <source>
        <strain evidence="7">KEN8</strain>
    </source>
</reference>
<dbReference type="Pfam" id="PF26055">
    <property type="entry name" value="Mtase_EDM2"/>
    <property type="match status" value="1"/>
</dbReference>
<comment type="subcellular location">
    <subcellularLocation>
        <location evidence="1">Nucleus</location>
    </subcellularLocation>
</comment>
<accession>A0AAW2Q509</accession>
<protein>
    <submittedName>
        <fullName evidence="7">Protein ENHANCED DOWNY MILDEW 2</fullName>
    </submittedName>
</protein>
<dbReference type="Gene3D" id="3.30.40.10">
    <property type="entry name" value="Zinc/RING finger domain, C3HC4 (zinc finger)"/>
    <property type="match status" value="1"/>
</dbReference>
<feature type="compositionally biased region" description="Polar residues" evidence="3">
    <location>
        <begin position="1169"/>
        <end position="1180"/>
    </location>
</feature>
<dbReference type="PANTHER" id="PTHR46235:SF3">
    <property type="entry name" value="PHD FINGER-CONTAINING PROTEIN DDB_G0268158"/>
    <property type="match status" value="1"/>
</dbReference>
<dbReference type="AlphaFoldDB" id="A0AAW2Q509"/>
<evidence type="ECO:0000256" key="2">
    <source>
        <dbReference type="ARBA" id="ARBA00023242"/>
    </source>
</evidence>
<evidence type="ECO:0000259" key="6">
    <source>
        <dbReference type="Pfam" id="PF26055"/>
    </source>
</evidence>
<feature type="region of interest" description="Disordered" evidence="3">
    <location>
        <begin position="823"/>
        <end position="843"/>
    </location>
</feature>
<feature type="region of interest" description="Disordered" evidence="3">
    <location>
        <begin position="144"/>
        <end position="175"/>
    </location>
</feature>
<dbReference type="InterPro" id="IPR022702">
    <property type="entry name" value="Cytosine_MeTrfase1_RFD"/>
</dbReference>
<feature type="compositionally biased region" description="Basic residues" evidence="3">
    <location>
        <begin position="914"/>
        <end position="923"/>
    </location>
</feature>
<evidence type="ECO:0000256" key="1">
    <source>
        <dbReference type="ARBA" id="ARBA00004123"/>
    </source>
</evidence>
<feature type="compositionally biased region" description="Basic and acidic residues" evidence="3">
    <location>
        <begin position="437"/>
        <end position="446"/>
    </location>
</feature>
<dbReference type="GO" id="GO:0005634">
    <property type="term" value="C:nucleus"/>
    <property type="evidence" value="ECO:0007669"/>
    <property type="project" value="UniProtKB-SubCell"/>
</dbReference>
<evidence type="ECO:0000313" key="7">
    <source>
        <dbReference type="EMBL" id="KAL0362884.1"/>
    </source>
</evidence>
<evidence type="ECO:0000259" key="5">
    <source>
        <dbReference type="Pfam" id="PF22908"/>
    </source>
</evidence>
<feature type="domain" description="DM2" evidence="6">
    <location>
        <begin position="651"/>
        <end position="821"/>
    </location>
</feature>
<sequence>MASSDDEGETHDGKPQQIFLCGKTDNGLRKIYKQVISWKFVLLREKPEISVLSIEGSWIKLLKPRKAYHEIIRTILITLHFLHFVKWNPQRPQKALWDHLNKTFSTFERRPSKDDLVDHKRLINEAVKRDDALANSKDVKPSFIVEDVNGDEDQEESDKIDENGEDEDGDDESDEDDCFDSVCAICDNGGHIYICEGKCMRSFHATVEDGEESNCESLGFTDAELEVFCCVNGACGHFYHPRCVAKLLHPGNRAAAEDHERRIAAGEQFACPAHKCYVCNELEVRSNLELQFAVCRRCPRAYHRKCLPSDIPGEKDLDEAGEIIQRAWDGLIPNRILIYCLEHEIDPDFATPVRDHIKFPGSQRKKLKQLPLESSKKKDQLKERPSALEGNVGKIKPPKGFDKVYSSAKQGDLSRKRVEKLPAQESSKKQKVATNKNDLEKSKESATDAGEISSGDRLYATFCGMDSEPEKSSRGVNVLSKLERTQKAKPVAKTVNDFLTLDADTRKRILTLMKDASSSITLDQVKRRHKPPSTHSQYSKFSADNITMGKVEGTVQAVRAALKKLDEGGSVQDAKAVCGNDLLVQLLRWKCKLFPYKRLQGWEGTAAKDLAYDKLKVYLAPFLYGMRYTSFGRHFTKMDKLKEVVDVLHWYVQDGDMLVDFACGSNDFSCLMKEKLDEMGKRCSFKNFDTFRPKNDFSFEQRDWMRVRQNELPDGSQLIIGLNPPFGVNAALANKFVNKALEFRPKLLILIVPRETQRLDEKGSPYDLIWEDDQMFVGKAFYLPGSVDVNDKQIEDWNVNAPVLYLWSCPDWTAKHKAIAEQHGHLSGAQKKDRTEESHDEMHVPEALQECHTFYESIVNKGEDVHQGKSENGEQEGKVTESHQEGLPHDSSGPEWDKNCAMGKNHSAENSKKFGGKRKKRRKSDNMFLEDKSKKRPISCNPSPNMPVRRSLETYSPKHLETMQVHSGRNDFLQYGQRNFSTYPPYSETGYNGNQEWYNLSGAETRPSITGRHPHAPSPIHEFGFRASSDRWIGHPEERTNNFANGSYMGEMIEKYDRDVTIRSHVNFLRSEEQSSFGQRTVGPSYPGPGFPSPYGRLNPAADSTYGGMNTSAMQRYAPRLDELNHARMSSTVPGPLMRDAGGSYHPPAPQPPFRVGPLGFAPGPYRPFSQQNSSGWLNE</sequence>
<dbReference type="Pfam" id="PF22908">
    <property type="entry name" value="PHD_NSD"/>
    <property type="match status" value="1"/>
</dbReference>
<reference evidence="7" key="1">
    <citation type="submission" date="2020-06" db="EMBL/GenBank/DDBJ databases">
        <authorList>
            <person name="Li T."/>
            <person name="Hu X."/>
            <person name="Zhang T."/>
            <person name="Song X."/>
            <person name="Zhang H."/>
            <person name="Dai N."/>
            <person name="Sheng W."/>
            <person name="Hou X."/>
            <person name="Wei L."/>
        </authorList>
    </citation>
    <scope>NUCLEOTIDE SEQUENCE</scope>
    <source>
        <strain evidence="7">KEN8</strain>
        <tissue evidence="7">Leaf</tissue>
    </source>
</reference>
<dbReference type="InterPro" id="IPR055198">
    <property type="entry name" value="NSD_PHD"/>
</dbReference>
<feature type="compositionally biased region" description="Basic and acidic residues" evidence="3">
    <location>
        <begin position="412"/>
        <end position="428"/>
    </location>
</feature>
<dbReference type="PANTHER" id="PTHR46235">
    <property type="entry name" value="PHD FINGER-CONTAINING PROTEIN DDB_G0268158"/>
    <property type="match status" value="1"/>
</dbReference>
<dbReference type="InterPro" id="IPR058939">
    <property type="entry name" value="Mtase_EDM2"/>
</dbReference>
<gene>
    <name evidence="7" type="ORF">Scaly_1243600</name>
</gene>
<keyword evidence="2" id="KW-0539">Nucleus</keyword>
<name>A0AAW2Q509_9LAMI</name>
<dbReference type="CDD" id="cd15566">
    <property type="entry name" value="PHD3_NSD"/>
    <property type="match status" value="1"/>
</dbReference>
<organism evidence="7">
    <name type="scientific">Sesamum calycinum</name>
    <dbReference type="NCBI Taxonomy" id="2727403"/>
    <lineage>
        <taxon>Eukaryota</taxon>
        <taxon>Viridiplantae</taxon>
        <taxon>Streptophyta</taxon>
        <taxon>Embryophyta</taxon>
        <taxon>Tracheophyta</taxon>
        <taxon>Spermatophyta</taxon>
        <taxon>Magnoliopsida</taxon>
        <taxon>eudicotyledons</taxon>
        <taxon>Gunneridae</taxon>
        <taxon>Pentapetalae</taxon>
        <taxon>asterids</taxon>
        <taxon>lamiids</taxon>
        <taxon>Lamiales</taxon>
        <taxon>Pedaliaceae</taxon>
        <taxon>Sesamum</taxon>
    </lineage>
</organism>
<feature type="compositionally biased region" description="Basic and acidic residues" evidence="3">
    <location>
        <begin position="374"/>
        <end position="386"/>
    </location>
</feature>